<evidence type="ECO:0000256" key="3">
    <source>
        <dbReference type="ARBA" id="ARBA00022827"/>
    </source>
</evidence>
<dbReference type="InterPro" id="IPR016156">
    <property type="entry name" value="FAD/NAD-linked_Rdtase_dimer_sf"/>
</dbReference>
<organism evidence="7">
    <name type="scientific">Gordonia rubripertincta</name>
    <name type="common">Rhodococcus corallinus</name>
    <dbReference type="NCBI Taxonomy" id="36822"/>
    <lineage>
        <taxon>Bacteria</taxon>
        <taxon>Bacillati</taxon>
        <taxon>Actinomycetota</taxon>
        <taxon>Actinomycetes</taxon>
        <taxon>Mycobacteriales</taxon>
        <taxon>Gordoniaceae</taxon>
        <taxon>Gordonia</taxon>
    </lineage>
</organism>
<dbReference type="InterPro" id="IPR028202">
    <property type="entry name" value="Reductase_C"/>
</dbReference>
<name>A0AAW6RI28_GORRU</name>
<dbReference type="InterPro" id="IPR050446">
    <property type="entry name" value="FAD-oxidoreductase/Apoptosis"/>
</dbReference>
<dbReference type="SUPFAM" id="SSF51905">
    <property type="entry name" value="FAD/NAD(P)-binding domain"/>
    <property type="match status" value="1"/>
</dbReference>
<dbReference type="Gene3D" id="3.50.50.60">
    <property type="entry name" value="FAD/NAD(P)-binding domain"/>
    <property type="match status" value="2"/>
</dbReference>
<keyword evidence="2" id="KW-0285">Flavoprotein</keyword>
<gene>
    <name evidence="7" type="ORF">QBL07_23015</name>
</gene>
<dbReference type="GO" id="GO:0005737">
    <property type="term" value="C:cytoplasm"/>
    <property type="evidence" value="ECO:0007669"/>
    <property type="project" value="TreeGrafter"/>
</dbReference>
<dbReference type="PANTHER" id="PTHR43557:SF2">
    <property type="entry name" value="RIESKE DOMAIN-CONTAINING PROTEIN-RELATED"/>
    <property type="match status" value="1"/>
</dbReference>
<dbReference type="InterPro" id="IPR036188">
    <property type="entry name" value="FAD/NAD-bd_sf"/>
</dbReference>
<feature type="domain" description="FAD/NAD(P)-binding" evidence="5">
    <location>
        <begin position="3"/>
        <end position="296"/>
    </location>
</feature>
<dbReference type="RefSeq" id="WP_005195151.1">
    <property type="nucleotide sequence ID" value="NZ_CP136136.1"/>
</dbReference>
<evidence type="ECO:0000256" key="1">
    <source>
        <dbReference type="ARBA" id="ARBA00001974"/>
    </source>
</evidence>
<dbReference type="Gene3D" id="3.30.390.30">
    <property type="match status" value="1"/>
</dbReference>
<dbReference type="EMBL" id="JARUXG010000027">
    <property type="protein sequence ID" value="MDG6783687.1"/>
    <property type="molecule type" value="Genomic_DNA"/>
</dbReference>
<reference evidence="7" key="1">
    <citation type="submission" date="2023-04" db="EMBL/GenBank/DDBJ databases">
        <title>Characterization and analysis of the complete genome of Gordonia rubripertincta 112, the degrader of aromatic and aliphatic compounds.</title>
        <authorList>
            <person name="Frantsuzova E."/>
            <person name="Bogun A."/>
            <person name="Delegan Y."/>
        </authorList>
    </citation>
    <scope>NUCLEOTIDE SEQUENCE</scope>
    <source>
        <strain evidence="7">112</strain>
    </source>
</reference>
<evidence type="ECO:0000313" key="7">
    <source>
        <dbReference type="EMBL" id="MDG6783687.1"/>
    </source>
</evidence>
<dbReference type="Pfam" id="PF14759">
    <property type="entry name" value="Reductase_C"/>
    <property type="match status" value="1"/>
</dbReference>
<dbReference type="SUPFAM" id="SSF55424">
    <property type="entry name" value="FAD/NAD-linked reductases, dimerisation (C-terminal) domain"/>
    <property type="match status" value="1"/>
</dbReference>
<protein>
    <submittedName>
        <fullName evidence="7">FAD/NAD(P)-binding oxidoreductase</fullName>
        <ecNumber evidence="7">1.-.-.-</ecNumber>
    </submittedName>
</protein>
<evidence type="ECO:0000259" key="6">
    <source>
        <dbReference type="Pfam" id="PF14759"/>
    </source>
</evidence>
<evidence type="ECO:0000256" key="4">
    <source>
        <dbReference type="ARBA" id="ARBA00023002"/>
    </source>
</evidence>
<keyword evidence="4 7" id="KW-0560">Oxidoreductase</keyword>
<proteinExistence type="predicted"/>
<dbReference type="GO" id="GO:0016651">
    <property type="term" value="F:oxidoreductase activity, acting on NAD(P)H"/>
    <property type="evidence" value="ECO:0007669"/>
    <property type="project" value="TreeGrafter"/>
</dbReference>
<dbReference type="AlphaFoldDB" id="A0AAW6RI28"/>
<dbReference type="Pfam" id="PF07992">
    <property type="entry name" value="Pyr_redox_2"/>
    <property type="match status" value="1"/>
</dbReference>
<accession>A0AAW6RI28</accession>
<dbReference type="PRINTS" id="PR00368">
    <property type="entry name" value="FADPNR"/>
</dbReference>
<dbReference type="InterPro" id="IPR023753">
    <property type="entry name" value="FAD/NAD-binding_dom"/>
</dbReference>
<feature type="domain" description="Reductase C-terminal" evidence="6">
    <location>
        <begin position="318"/>
        <end position="381"/>
    </location>
</feature>
<comment type="caution">
    <text evidence="7">The sequence shown here is derived from an EMBL/GenBank/DDBJ whole genome shotgun (WGS) entry which is preliminary data.</text>
</comment>
<comment type="cofactor">
    <cofactor evidence="1">
        <name>FAD</name>
        <dbReference type="ChEBI" id="CHEBI:57692"/>
    </cofactor>
</comment>
<keyword evidence="3" id="KW-0274">FAD</keyword>
<evidence type="ECO:0000259" key="5">
    <source>
        <dbReference type="Pfam" id="PF07992"/>
    </source>
</evidence>
<evidence type="ECO:0000256" key="2">
    <source>
        <dbReference type="ARBA" id="ARBA00022630"/>
    </source>
</evidence>
<dbReference type="PANTHER" id="PTHR43557">
    <property type="entry name" value="APOPTOSIS-INDUCING FACTOR 1"/>
    <property type="match status" value="1"/>
</dbReference>
<dbReference type="PRINTS" id="PR00469">
    <property type="entry name" value="PNDRDTASEII"/>
</dbReference>
<sequence>MTKTVVVGAGLAGLRAAQRVRERTPESEIVIVGDEKHRPYNRPPVSKELLGSTMTAAECVFEDATDDFTWLLDNAATGLNPQSKVVQLAQDDLHYDNLVIATGRGAYLPSAFAGLEGVHVLRGLDDAAAFSAAAASAKRVVIIGGGFIGCEVAAVLAVAGTVSVTVVEMAKTLMPVLGPTIGSFAGEVHSAHGVNLRCGTGVIELRGDTRVEQVVLTSGEVLDADLVLVAIGSRPNTSWLSDSGLPLAQGSVVCDEFCFVKGYRDIVAVGDVATWDHHGVGRQVRVEHWSNAAEMGLHAAENLTAAHHPVAYMPIPTFWTDQYDLHIKAAGFVASAERFEPTANRGPTKWSWDGIAGGSLVAGVTVNDNKGFIQYRRRLATPSPAAV</sequence>
<dbReference type="EC" id="1.-.-.-" evidence="7"/>